<evidence type="ECO:0000256" key="6">
    <source>
        <dbReference type="SAM" id="MobiDB-lite"/>
    </source>
</evidence>
<dbReference type="OrthoDB" id="437531at2759"/>
<keyword evidence="9" id="KW-0407">Ion channel</keyword>
<dbReference type="PANTHER" id="PTHR10037:SF62">
    <property type="entry name" value="SODIUM CHANNEL PROTEIN 60E"/>
    <property type="match status" value="1"/>
</dbReference>
<dbReference type="AlphaFoldDB" id="A0A1Q9ESJ2"/>
<keyword evidence="10" id="KW-1185">Reference proteome</keyword>
<dbReference type="Pfam" id="PF13499">
    <property type="entry name" value="EF-hand_7"/>
    <property type="match status" value="1"/>
</dbReference>
<protein>
    <submittedName>
        <fullName evidence="9">Sodium channel protein type 11 subunit alpha</fullName>
    </submittedName>
</protein>
<dbReference type="CDD" id="cd00051">
    <property type="entry name" value="EFh"/>
    <property type="match status" value="1"/>
</dbReference>
<dbReference type="SUPFAM" id="SSF50985">
    <property type="entry name" value="RCC1/BLIP-II"/>
    <property type="match status" value="1"/>
</dbReference>
<dbReference type="Gene3D" id="1.10.238.10">
    <property type="entry name" value="EF-hand"/>
    <property type="match status" value="1"/>
</dbReference>
<feature type="region of interest" description="Disordered" evidence="6">
    <location>
        <begin position="232"/>
        <end position="260"/>
    </location>
</feature>
<dbReference type="PANTHER" id="PTHR10037">
    <property type="entry name" value="VOLTAGE-GATED CATION CHANNEL CALCIUM AND SODIUM"/>
    <property type="match status" value="1"/>
</dbReference>
<reference evidence="9 10" key="1">
    <citation type="submission" date="2016-02" db="EMBL/GenBank/DDBJ databases">
        <title>Genome analysis of coral dinoflagellate symbionts highlights evolutionary adaptations to a symbiotic lifestyle.</title>
        <authorList>
            <person name="Aranda M."/>
            <person name="Li Y."/>
            <person name="Liew Y.J."/>
            <person name="Baumgarten S."/>
            <person name="Simakov O."/>
            <person name="Wilson M."/>
            <person name="Piel J."/>
            <person name="Ashoor H."/>
            <person name="Bougouffa S."/>
            <person name="Bajic V.B."/>
            <person name="Ryu T."/>
            <person name="Ravasi T."/>
            <person name="Bayer T."/>
            <person name="Micklem G."/>
            <person name="Kim H."/>
            <person name="Bhak J."/>
            <person name="Lajeunesse T.C."/>
            <person name="Voolstra C.R."/>
        </authorList>
    </citation>
    <scope>NUCLEOTIDE SEQUENCE [LARGE SCALE GENOMIC DNA]</scope>
    <source>
        <strain evidence="9 10">CCMP2467</strain>
    </source>
</reference>
<evidence type="ECO:0000313" key="9">
    <source>
        <dbReference type="EMBL" id="OLQ10361.1"/>
    </source>
</evidence>
<sequence>MCNRSMPVCALYVFAAILGDGFVVTWGNAMYVADSSAVQADLKNVEQIQACGCAFAAFLADGSVGTWGHASYGGNTSAALQHQLKNVQQIHSCRGAFGGASAAIVGDGSVVTGGDANQGGDSSTVQDQLKNVQQIQSSYGCLEPEATDVTFPALETRLAKSSGLGPALRGDADEEALAADSSVQVSSLALPTFAGARPRRHSRMSKCSNGSADKGESSADVVTVLSQVSSGRRSRWAEPEEEALARMRSKKDGKKAAKPKPARSVWRRMIEHPWFDRIFAFMIIASSVAVGAEVEYTALAMSNELPPIFAGLQIFFFLAFLAELSVRLAAFRKNFFFAFDAGWNIFDLVVVIFAGIELAASYLFVNNHPFLTIVRMIRVVRFARIIRVVRFLRQLRVMVYTLFGTLPSLFWSGVLMAIILYLFANLLTQAVLEYLMMQPTPWNEDQTSLYRVFGNTAKTAYFLFQSVSNGTNWARDVQLLFELEIIYVFVFIMYVMITAFALLNVVTGFFCESAIEMAAADREQMVVEMLREKDTLMKEFRTVFDELDTDGSGAIEFEELEELLENPSMQAYLSHLHISTSGAWNIFKLLDKDETGSVSLEEFVEGLLSLKGLSKTIDIAALQYDVKKLGGAPICD</sequence>
<dbReference type="SUPFAM" id="SSF47473">
    <property type="entry name" value="EF-hand"/>
    <property type="match status" value="1"/>
</dbReference>
<evidence type="ECO:0000313" key="10">
    <source>
        <dbReference type="Proteomes" id="UP000186817"/>
    </source>
</evidence>
<feature type="domain" description="EF-hand" evidence="8">
    <location>
        <begin position="578"/>
        <end position="613"/>
    </location>
</feature>
<feature type="transmembrane region" description="Helical" evidence="7">
    <location>
        <begin position="485"/>
        <end position="510"/>
    </location>
</feature>
<evidence type="ECO:0000256" key="4">
    <source>
        <dbReference type="ARBA" id="ARBA00022989"/>
    </source>
</evidence>
<dbReference type="InterPro" id="IPR043203">
    <property type="entry name" value="VGCC_Ca_Na"/>
</dbReference>
<comment type="subcellular location">
    <subcellularLocation>
        <location evidence="1">Membrane</location>
        <topology evidence="1">Multi-pass membrane protein</topology>
    </subcellularLocation>
</comment>
<name>A0A1Q9ESJ2_SYMMI</name>
<dbReference type="Gene3D" id="1.20.120.350">
    <property type="entry name" value="Voltage-gated potassium channels. Chain C"/>
    <property type="match status" value="1"/>
</dbReference>
<keyword evidence="5 7" id="KW-0472">Membrane</keyword>
<evidence type="ECO:0000256" key="7">
    <source>
        <dbReference type="SAM" id="Phobius"/>
    </source>
</evidence>
<feature type="compositionally biased region" description="Basic residues" evidence="6">
    <location>
        <begin position="247"/>
        <end position="260"/>
    </location>
</feature>
<evidence type="ECO:0000256" key="5">
    <source>
        <dbReference type="ARBA" id="ARBA00023136"/>
    </source>
</evidence>
<comment type="caution">
    <text evidence="9">The sequence shown here is derived from an EMBL/GenBank/DDBJ whole genome shotgun (WGS) entry which is preliminary data.</text>
</comment>
<dbReference type="InterPro" id="IPR011992">
    <property type="entry name" value="EF-hand-dom_pair"/>
</dbReference>
<dbReference type="InterPro" id="IPR005821">
    <property type="entry name" value="Ion_trans_dom"/>
</dbReference>
<dbReference type="PROSITE" id="PS00018">
    <property type="entry name" value="EF_HAND_1"/>
    <property type="match status" value="2"/>
</dbReference>
<keyword evidence="9" id="KW-0813">Transport</keyword>
<feature type="transmembrane region" description="Helical" evidence="7">
    <location>
        <begin position="308"/>
        <end position="330"/>
    </location>
</feature>
<dbReference type="GO" id="GO:0005509">
    <property type="term" value="F:calcium ion binding"/>
    <property type="evidence" value="ECO:0007669"/>
    <property type="project" value="InterPro"/>
</dbReference>
<dbReference type="GO" id="GO:0005248">
    <property type="term" value="F:voltage-gated sodium channel activity"/>
    <property type="evidence" value="ECO:0007669"/>
    <property type="project" value="TreeGrafter"/>
</dbReference>
<keyword evidence="2 7" id="KW-0812">Transmembrane</keyword>
<dbReference type="SUPFAM" id="SSF81324">
    <property type="entry name" value="Voltage-gated potassium channels"/>
    <property type="match status" value="1"/>
</dbReference>
<feature type="transmembrane region" description="Helical" evidence="7">
    <location>
        <begin position="342"/>
        <end position="365"/>
    </location>
</feature>
<feature type="transmembrane region" description="Helical" evidence="7">
    <location>
        <begin position="409"/>
        <end position="428"/>
    </location>
</feature>
<feature type="region of interest" description="Disordered" evidence="6">
    <location>
        <begin position="194"/>
        <end position="220"/>
    </location>
</feature>
<evidence type="ECO:0000256" key="3">
    <source>
        <dbReference type="ARBA" id="ARBA00022837"/>
    </source>
</evidence>
<feature type="transmembrane region" description="Helical" evidence="7">
    <location>
        <begin position="278"/>
        <end position="296"/>
    </location>
</feature>
<dbReference type="PROSITE" id="PS50222">
    <property type="entry name" value="EF_HAND_2"/>
    <property type="match status" value="2"/>
</dbReference>
<dbReference type="Pfam" id="PF00520">
    <property type="entry name" value="Ion_trans"/>
    <property type="match status" value="1"/>
</dbReference>
<dbReference type="InterPro" id="IPR002048">
    <property type="entry name" value="EF_hand_dom"/>
</dbReference>
<dbReference type="Gene3D" id="1.10.287.70">
    <property type="match status" value="1"/>
</dbReference>
<dbReference type="InterPro" id="IPR018247">
    <property type="entry name" value="EF_Hand_1_Ca_BS"/>
</dbReference>
<dbReference type="SMART" id="SM00054">
    <property type="entry name" value="EFh"/>
    <property type="match status" value="2"/>
</dbReference>
<keyword evidence="4 7" id="KW-1133">Transmembrane helix</keyword>
<organism evidence="9 10">
    <name type="scientific">Symbiodinium microadriaticum</name>
    <name type="common">Dinoflagellate</name>
    <name type="synonym">Zooxanthella microadriatica</name>
    <dbReference type="NCBI Taxonomy" id="2951"/>
    <lineage>
        <taxon>Eukaryota</taxon>
        <taxon>Sar</taxon>
        <taxon>Alveolata</taxon>
        <taxon>Dinophyceae</taxon>
        <taxon>Suessiales</taxon>
        <taxon>Symbiodiniaceae</taxon>
        <taxon>Symbiodinium</taxon>
    </lineage>
</organism>
<accession>A0A1Q9ESJ2</accession>
<dbReference type="OMA" id="NGTNWAR"/>
<evidence type="ECO:0000256" key="1">
    <source>
        <dbReference type="ARBA" id="ARBA00004141"/>
    </source>
</evidence>
<evidence type="ECO:0000256" key="2">
    <source>
        <dbReference type="ARBA" id="ARBA00022692"/>
    </source>
</evidence>
<dbReference type="EMBL" id="LSRX01000080">
    <property type="protein sequence ID" value="OLQ10361.1"/>
    <property type="molecule type" value="Genomic_DNA"/>
</dbReference>
<keyword evidence="9" id="KW-0406">Ion transport</keyword>
<dbReference type="InterPro" id="IPR009091">
    <property type="entry name" value="RCC1/BLIP-II"/>
</dbReference>
<dbReference type="Gene3D" id="2.130.10.30">
    <property type="entry name" value="Regulator of chromosome condensation 1/beta-lactamase-inhibitor protein II"/>
    <property type="match status" value="1"/>
</dbReference>
<dbReference type="InterPro" id="IPR027359">
    <property type="entry name" value="Volt_channel_dom_sf"/>
</dbReference>
<dbReference type="GO" id="GO:0001518">
    <property type="term" value="C:voltage-gated sodium channel complex"/>
    <property type="evidence" value="ECO:0007669"/>
    <property type="project" value="TreeGrafter"/>
</dbReference>
<proteinExistence type="predicted"/>
<evidence type="ECO:0000259" key="8">
    <source>
        <dbReference type="PROSITE" id="PS50222"/>
    </source>
</evidence>
<feature type="domain" description="EF-hand" evidence="8">
    <location>
        <begin position="535"/>
        <end position="570"/>
    </location>
</feature>
<keyword evidence="3" id="KW-0106">Calcium</keyword>
<gene>
    <name evidence="9" type="primary">Scn11a</name>
    <name evidence="9" type="ORF">AK812_SmicGene5962</name>
</gene>
<dbReference type="Proteomes" id="UP000186817">
    <property type="component" value="Unassembled WGS sequence"/>
</dbReference>